<dbReference type="GeneID" id="106163101"/>
<dbReference type="RefSeq" id="XP_013396067.1">
    <property type="nucleotide sequence ID" value="XM_013540613.1"/>
</dbReference>
<evidence type="ECO:0000256" key="2">
    <source>
        <dbReference type="SAM" id="MobiDB-lite"/>
    </source>
</evidence>
<feature type="coiled-coil region" evidence="1">
    <location>
        <begin position="126"/>
        <end position="160"/>
    </location>
</feature>
<name>A0A1S3ICV3_LINAN</name>
<dbReference type="InParanoid" id="A0A1S3ICV3"/>
<dbReference type="Gene3D" id="1.20.1270.60">
    <property type="entry name" value="Arfaptin homology (AH) domain/BAR domain"/>
    <property type="match status" value="1"/>
</dbReference>
<sequence>MEKAAKHIRRSGVKLLSLGGGHSELNLLISEMKDVRNSSKNFMNAQTTASQYLTKWAAREDNRAIQDVSSQMEELNMLWTEAQREFAEHLKEFKQMFDMILEGEKHVDMSKNNLGACELRETKIKKELKKAAKKSTTEELRQLENKLMQAERAKNLAQLEVTDRLRENEAVKIIRYKEGMLRLSEAYVELGRKCAIIFEAQRDMAHQLPDVHDREIEDIKYTGSGATRKFVMEAKEKVRQYRRQSHRLQPQPTVEPYTGLFEAPPPYSAIDLYQQDLPPTVTGRSPARQKRQKQEKMQREVPQEEHHQQHQQEQQHEQLEEHFLNIEQDLPLDSARVPSWNSYPGSDGEIDDLAGAMGGAKI</sequence>
<keyword evidence="3" id="KW-1185">Reference proteome</keyword>
<evidence type="ECO:0000313" key="3">
    <source>
        <dbReference type="Proteomes" id="UP000085678"/>
    </source>
</evidence>
<dbReference type="KEGG" id="lak:106163101"/>
<dbReference type="STRING" id="7574.A0A1S3ICV3"/>
<dbReference type="Proteomes" id="UP000085678">
    <property type="component" value="Unplaced"/>
</dbReference>
<keyword evidence="1" id="KW-0175">Coiled coil</keyword>
<feature type="region of interest" description="Disordered" evidence="2">
    <location>
        <begin position="277"/>
        <end position="318"/>
    </location>
</feature>
<evidence type="ECO:0000256" key="1">
    <source>
        <dbReference type="SAM" id="Coils"/>
    </source>
</evidence>
<dbReference type="InterPro" id="IPR027267">
    <property type="entry name" value="AH/BAR_dom_sf"/>
</dbReference>
<feature type="compositionally biased region" description="Basic and acidic residues" evidence="2">
    <location>
        <begin position="292"/>
        <end position="318"/>
    </location>
</feature>
<gene>
    <name evidence="4" type="primary">LOC106163101</name>
</gene>
<evidence type="ECO:0000313" key="4">
    <source>
        <dbReference type="RefSeq" id="XP_013396067.1"/>
    </source>
</evidence>
<protein>
    <submittedName>
        <fullName evidence="4">Uncharacterized protein LOC106163101</fullName>
    </submittedName>
</protein>
<reference evidence="4" key="1">
    <citation type="submission" date="2025-08" db="UniProtKB">
        <authorList>
            <consortium name="RefSeq"/>
        </authorList>
    </citation>
    <scope>IDENTIFICATION</scope>
    <source>
        <tissue evidence="4">Gonads</tissue>
    </source>
</reference>
<dbReference type="AlphaFoldDB" id="A0A1S3ICV3"/>
<organism evidence="3 4">
    <name type="scientific">Lingula anatina</name>
    <name type="common">Brachiopod</name>
    <name type="synonym">Lingula unguis</name>
    <dbReference type="NCBI Taxonomy" id="7574"/>
    <lineage>
        <taxon>Eukaryota</taxon>
        <taxon>Metazoa</taxon>
        <taxon>Spiralia</taxon>
        <taxon>Lophotrochozoa</taxon>
        <taxon>Brachiopoda</taxon>
        <taxon>Linguliformea</taxon>
        <taxon>Lingulata</taxon>
        <taxon>Lingulida</taxon>
        <taxon>Linguloidea</taxon>
        <taxon>Lingulidae</taxon>
        <taxon>Lingula</taxon>
    </lineage>
</organism>
<dbReference type="OrthoDB" id="5803434at2759"/>
<accession>A0A1S3ICV3</accession>
<proteinExistence type="predicted"/>